<keyword evidence="5 6" id="KW-0472">Membrane</keyword>
<organism evidence="8 9">
    <name type="scientific">Dioszegia hungarica</name>
    <dbReference type="NCBI Taxonomy" id="4972"/>
    <lineage>
        <taxon>Eukaryota</taxon>
        <taxon>Fungi</taxon>
        <taxon>Dikarya</taxon>
        <taxon>Basidiomycota</taxon>
        <taxon>Agaricomycotina</taxon>
        <taxon>Tremellomycetes</taxon>
        <taxon>Tremellales</taxon>
        <taxon>Bulleribasidiaceae</taxon>
        <taxon>Dioszegia</taxon>
    </lineage>
</organism>
<proteinExistence type="inferred from homology"/>
<feature type="transmembrane region" description="Helical" evidence="6">
    <location>
        <begin position="377"/>
        <end position="398"/>
    </location>
</feature>
<feature type="transmembrane region" description="Helical" evidence="6">
    <location>
        <begin position="226"/>
        <end position="247"/>
    </location>
</feature>
<evidence type="ECO:0000256" key="1">
    <source>
        <dbReference type="ARBA" id="ARBA00004141"/>
    </source>
</evidence>
<evidence type="ECO:0000313" key="8">
    <source>
        <dbReference type="EMBL" id="KAI9638517.1"/>
    </source>
</evidence>
<comment type="subcellular location">
    <subcellularLocation>
        <location evidence="1">Membrane</location>
        <topology evidence="1">Multi-pass membrane protein</topology>
    </subcellularLocation>
</comment>
<dbReference type="GO" id="GO:0016020">
    <property type="term" value="C:membrane"/>
    <property type="evidence" value="ECO:0007669"/>
    <property type="project" value="UniProtKB-SubCell"/>
</dbReference>
<evidence type="ECO:0000313" key="9">
    <source>
        <dbReference type="Proteomes" id="UP001164286"/>
    </source>
</evidence>
<dbReference type="Proteomes" id="UP001164286">
    <property type="component" value="Unassembled WGS sequence"/>
</dbReference>
<feature type="transmembrane region" description="Helical" evidence="6">
    <location>
        <begin position="153"/>
        <end position="174"/>
    </location>
</feature>
<sequence>MREITYTAKQAEASARSSIDPVLVTEGYSLIAKEKELSFRQALRYHWRAFLWSMFLSLALVMDGYDGSIINSFFGLPSFLERFGIPNAAGVKSIPTDYQAAFQNVGLPGAFIGLFLCGWGQERFGSRKTYMSGMVACIAIVFLFVFAQSLGMLLGAQAISSACWSLFNTLSAAYAAEICPIQLRGVAASFISMCWGMGGFIASGVNRGALSIPGDWGWRMAYMVQWVWPVPLLIGTYFAPESPWWLVRKGRIEEAKRTLTRNACPGYWDNRNIDAYIAVIQHTDEIEKIEAAKGSFWDLWRGSNLRRTEVEMGVWAMQVLSGTAMTAYAVQFLQSAGMSVTTSFNLNIVITAMNLADHAIGCGIEFGLITRIGRRPLILWGMVILGICLAIIGILGSIPASVGTLAGTGACCAIINLVYHATVGPVTYTVAAEVPASRVRARTVAFGRAFYVICYNATSQLTPRMVSDGIGGWGWKGKAAFFWLGFNVLVTTWAYFRMPETGGFSFADLDVLFANKVPAREFTKVRIIRIEEEESTELDGKDEEAKAEAQHVELR</sequence>
<evidence type="ECO:0000259" key="7">
    <source>
        <dbReference type="PROSITE" id="PS50850"/>
    </source>
</evidence>
<dbReference type="PROSITE" id="PS50850">
    <property type="entry name" value="MFS"/>
    <property type="match status" value="1"/>
</dbReference>
<keyword evidence="4 6" id="KW-1133">Transmembrane helix</keyword>
<evidence type="ECO:0000256" key="2">
    <source>
        <dbReference type="ARBA" id="ARBA00010992"/>
    </source>
</evidence>
<feature type="domain" description="Major facilitator superfamily (MFS) profile" evidence="7">
    <location>
        <begin position="52"/>
        <end position="502"/>
    </location>
</feature>
<accession>A0AA38LW57</accession>
<evidence type="ECO:0000256" key="5">
    <source>
        <dbReference type="ARBA" id="ARBA00023136"/>
    </source>
</evidence>
<comment type="caution">
    <text evidence="8">The sequence shown here is derived from an EMBL/GenBank/DDBJ whole genome shotgun (WGS) entry which is preliminary data.</text>
</comment>
<dbReference type="InterPro" id="IPR050360">
    <property type="entry name" value="MFS_Sugar_Transporters"/>
</dbReference>
<dbReference type="InterPro" id="IPR005828">
    <property type="entry name" value="MFS_sugar_transport-like"/>
</dbReference>
<feature type="transmembrane region" description="Helical" evidence="6">
    <location>
        <begin position="186"/>
        <end position="206"/>
    </location>
</feature>
<dbReference type="InterPro" id="IPR036259">
    <property type="entry name" value="MFS_trans_sf"/>
</dbReference>
<keyword evidence="3 6" id="KW-0812">Transmembrane</keyword>
<reference evidence="8" key="1">
    <citation type="journal article" date="2022" name="G3 (Bethesda)">
        <title>High quality genome of the basidiomycete yeast Dioszegia hungarica PDD-24b-2 isolated from cloud water.</title>
        <authorList>
            <person name="Jarrige D."/>
            <person name="Haridas S."/>
            <person name="Bleykasten-Grosshans C."/>
            <person name="Joly M."/>
            <person name="Nadalig T."/>
            <person name="Sancelme M."/>
            <person name="Vuilleumier S."/>
            <person name="Grigoriev I.V."/>
            <person name="Amato P."/>
            <person name="Bringel F."/>
        </authorList>
    </citation>
    <scope>NUCLEOTIDE SEQUENCE</scope>
    <source>
        <strain evidence="8">PDD-24b-2</strain>
    </source>
</reference>
<dbReference type="Pfam" id="PF00083">
    <property type="entry name" value="Sugar_tr"/>
    <property type="match status" value="1"/>
</dbReference>
<feature type="transmembrane region" description="Helical" evidence="6">
    <location>
        <begin position="479"/>
        <end position="496"/>
    </location>
</feature>
<evidence type="ECO:0000256" key="4">
    <source>
        <dbReference type="ARBA" id="ARBA00022989"/>
    </source>
</evidence>
<comment type="similarity">
    <text evidence="2">Belongs to the major facilitator superfamily. Sugar transporter (TC 2.A.1.1) family.</text>
</comment>
<dbReference type="InterPro" id="IPR020846">
    <property type="entry name" value="MFS_dom"/>
</dbReference>
<dbReference type="GeneID" id="77727611"/>
<evidence type="ECO:0000256" key="6">
    <source>
        <dbReference type="SAM" id="Phobius"/>
    </source>
</evidence>
<dbReference type="AlphaFoldDB" id="A0AA38LW57"/>
<dbReference type="PANTHER" id="PTHR48022:SF53">
    <property type="entry name" value="ALPHA-GLUCOSIDE TRANSPORTER, PUTATIVE (AFU_ORTHOLOGUE AFUA_3G01700)-RELATED"/>
    <property type="match status" value="1"/>
</dbReference>
<dbReference type="RefSeq" id="XP_052948294.1">
    <property type="nucleotide sequence ID" value="XM_053088406.1"/>
</dbReference>
<name>A0AA38LW57_9TREE</name>
<protein>
    <submittedName>
        <fullName evidence="8">Trehalose transport-related protein</fullName>
    </submittedName>
</protein>
<dbReference type="Gene3D" id="1.20.1250.20">
    <property type="entry name" value="MFS general substrate transporter like domains"/>
    <property type="match status" value="1"/>
</dbReference>
<evidence type="ECO:0000256" key="3">
    <source>
        <dbReference type="ARBA" id="ARBA00022692"/>
    </source>
</evidence>
<dbReference type="GO" id="GO:0005351">
    <property type="term" value="F:carbohydrate:proton symporter activity"/>
    <property type="evidence" value="ECO:0007669"/>
    <property type="project" value="TreeGrafter"/>
</dbReference>
<dbReference type="FunFam" id="1.20.1250.20:FF:000078">
    <property type="entry name" value="MFS maltose transporter, putative"/>
    <property type="match status" value="1"/>
</dbReference>
<gene>
    <name evidence="8" type="ORF">MKK02DRAFT_31943</name>
</gene>
<dbReference type="EMBL" id="JAKWFO010000003">
    <property type="protein sequence ID" value="KAI9638517.1"/>
    <property type="molecule type" value="Genomic_DNA"/>
</dbReference>
<feature type="transmembrane region" description="Helical" evidence="6">
    <location>
        <begin position="45"/>
        <end position="62"/>
    </location>
</feature>
<feature type="transmembrane region" description="Helical" evidence="6">
    <location>
        <begin position="129"/>
        <end position="147"/>
    </location>
</feature>
<keyword evidence="9" id="KW-1185">Reference proteome</keyword>
<dbReference type="PANTHER" id="PTHR48022">
    <property type="entry name" value="PLASTIDIC GLUCOSE TRANSPORTER 4"/>
    <property type="match status" value="1"/>
</dbReference>
<dbReference type="SUPFAM" id="SSF103473">
    <property type="entry name" value="MFS general substrate transporter"/>
    <property type="match status" value="1"/>
</dbReference>
<feature type="transmembrane region" description="Helical" evidence="6">
    <location>
        <begin position="100"/>
        <end position="117"/>
    </location>
</feature>